<dbReference type="PANTHER" id="PTHR42813:SF3">
    <property type="entry name" value="GLUTATHIONE-INDEPENDENT FORMALDEHYDE DEHYDROGENASE"/>
    <property type="match status" value="1"/>
</dbReference>
<feature type="domain" description="Alcohol dehydrogenase-like C-terminal" evidence="6">
    <location>
        <begin position="186"/>
        <end position="261"/>
    </location>
</feature>
<dbReference type="PANTHER" id="PTHR42813">
    <property type="entry name" value="ZINC-TYPE ALCOHOL DEHYDROGENASE-LIKE"/>
    <property type="match status" value="1"/>
</dbReference>
<dbReference type="OrthoDB" id="3941538at2759"/>
<evidence type="ECO:0000256" key="5">
    <source>
        <dbReference type="ARBA" id="ARBA00023027"/>
    </source>
</evidence>
<dbReference type="InterPro" id="IPR013149">
    <property type="entry name" value="ADH-like_C"/>
</dbReference>
<evidence type="ECO:0000259" key="6">
    <source>
        <dbReference type="Pfam" id="PF00107"/>
    </source>
</evidence>
<evidence type="ECO:0000256" key="2">
    <source>
        <dbReference type="ARBA" id="ARBA00008072"/>
    </source>
</evidence>
<keyword evidence="9" id="KW-1185">Reference proteome</keyword>
<dbReference type="Pfam" id="PF08240">
    <property type="entry name" value="ADH_N"/>
    <property type="match status" value="1"/>
</dbReference>
<dbReference type="GO" id="GO:0046872">
    <property type="term" value="F:metal ion binding"/>
    <property type="evidence" value="ECO:0007669"/>
    <property type="project" value="UniProtKB-KW"/>
</dbReference>
<name>A0A2T2NND5_CORCC</name>
<comment type="cofactor">
    <cofactor evidence="1">
        <name>Zn(2+)</name>
        <dbReference type="ChEBI" id="CHEBI:29105"/>
    </cofactor>
</comment>
<proteinExistence type="inferred from homology"/>
<dbReference type="Gene3D" id="3.40.50.720">
    <property type="entry name" value="NAD(P)-binding Rossmann-like Domain"/>
    <property type="match status" value="1"/>
</dbReference>
<evidence type="ECO:0000256" key="1">
    <source>
        <dbReference type="ARBA" id="ARBA00001947"/>
    </source>
</evidence>
<dbReference type="EMBL" id="KZ678135">
    <property type="protein sequence ID" value="PSN66879.1"/>
    <property type="molecule type" value="Genomic_DNA"/>
</dbReference>
<sequence length="376" mass="39739">MSNLTANATMRGVVYSGVPFEMTVQDLPFPQIINQTDAIVRITTSALCGSDLHIYRGYSGGTPPWNVGHEALGYIEELGSAVSSLNVGDYVIISDTPSHGHLTTEESMGDYFGNGAALSQGLQSEYARVPFADLSLLPIPLTANTTNATIEQAYLTVSDIWATAWAAVDYSHFEPGDSVAVFGAGPVGLLAAYSAVLRGASTVYIVDHVAARLERGASIGAIPVNFLESDPVEQILALEPAGVKRSIDAVGFEALNTDLEIQEDIILQQMVAVTGYDGGIGVVGVHASQPSSPGAPNGGDISPNATFPISSFWGKHLSMDGGPVDPKIVGPPLVDLIASGKADPSFIATASIGIEEVPEYYRRFNEFEEIKVYIQF</sequence>
<organism evidence="8 9">
    <name type="scientific">Corynespora cassiicola Philippines</name>
    <dbReference type="NCBI Taxonomy" id="1448308"/>
    <lineage>
        <taxon>Eukaryota</taxon>
        <taxon>Fungi</taxon>
        <taxon>Dikarya</taxon>
        <taxon>Ascomycota</taxon>
        <taxon>Pezizomycotina</taxon>
        <taxon>Dothideomycetes</taxon>
        <taxon>Pleosporomycetidae</taxon>
        <taxon>Pleosporales</taxon>
        <taxon>Corynesporascaceae</taxon>
        <taxon>Corynespora</taxon>
    </lineage>
</organism>
<dbReference type="Pfam" id="PF00107">
    <property type="entry name" value="ADH_zinc_N"/>
    <property type="match status" value="1"/>
</dbReference>
<comment type="similarity">
    <text evidence="2">Belongs to the zinc-containing alcohol dehydrogenase family.</text>
</comment>
<evidence type="ECO:0000313" key="9">
    <source>
        <dbReference type="Proteomes" id="UP000240883"/>
    </source>
</evidence>
<evidence type="ECO:0000313" key="8">
    <source>
        <dbReference type="EMBL" id="PSN66879.1"/>
    </source>
</evidence>
<accession>A0A2T2NND5</accession>
<dbReference type="InterPro" id="IPR036291">
    <property type="entry name" value="NAD(P)-bd_dom_sf"/>
</dbReference>
<dbReference type="AlphaFoldDB" id="A0A2T2NND5"/>
<dbReference type="SUPFAM" id="SSF51735">
    <property type="entry name" value="NAD(P)-binding Rossmann-fold domains"/>
    <property type="match status" value="1"/>
</dbReference>
<feature type="domain" description="Alcohol dehydrogenase-like N-terminal" evidence="7">
    <location>
        <begin position="35"/>
        <end position="138"/>
    </location>
</feature>
<dbReference type="InterPro" id="IPR013154">
    <property type="entry name" value="ADH-like_N"/>
</dbReference>
<gene>
    <name evidence="8" type="ORF">BS50DRAFT_676579</name>
</gene>
<evidence type="ECO:0000256" key="4">
    <source>
        <dbReference type="ARBA" id="ARBA00022833"/>
    </source>
</evidence>
<dbReference type="Proteomes" id="UP000240883">
    <property type="component" value="Unassembled WGS sequence"/>
</dbReference>
<keyword evidence="3" id="KW-0479">Metal-binding</keyword>
<reference evidence="8 9" key="1">
    <citation type="journal article" date="2018" name="Front. Microbiol.">
        <title>Genome-Wide Analysis of Corynespora cassiicola Leaf Fall Disease Putative Effectors.</title>
        <authorList>
            <person name="Lopez D."/>
            <person name="Ribeiro S."/>
            <person name="Label P."/>
            <person name="Fumanal B."/>
            <person name="Venisse J.S."/>
            <person name="Kohler A."/>
            <person name="de Oliveira R.R."/>
            <person name="Labutti K."/>
            <person name="Lipzen A."/>
            <person name="Lail K."/>
            <person name="Bauer D."/>
            <person name="Ohm R.A."/>
            <person name="Barry K.W."/>
            <person name="Spatafora J."/>
            <person name="Grigoriev I.V."/>
            <person name="Martin F.M."/>
            <person name="Pujade-Renaud V."/>
        </authorList>
    </citation>
    <scope>NUCLEOTIDE SEQUENCE [LARGE SCALE GENOMIC DNA]</scope>
    <source>
        <strain evidence="8 9">Philippines</strain>
    </source>
</reference>
<dbReference type="Gene3D" id="3.90.180.10">
    <property type="entry name" value="Medium-chain alcohol dehydrogenases, catalytic domain"/>
    <property type="match status" value="1"/>
</dbReference>
<dbReference type="InterPro" id="IPR011032">
    <property type="entry name" value="GroES-like_sf"/>
</dbReference>
<dbReference type="CDD" id="cd08282">
    <property type="entry name" value="PFDH_like"/>
    <property type="match status" value="1"/>
</dbReference>
<keyword evidence="5" id="KW-0520">NAD</keyword>
<evidence type="ECO:0000259" key="7">
    <source>
        <dbReference type="Pfam" id="PF08240"/>
    </source>
</evidence>
<evidence type="ECO:0000256" key="3">
    <source>
        <dbReference type="ARBA" id="ARBA00022723"/>
    </source>
</evidence>
<dbReference type="SUPFAM" id="SSF50129">
    <property type="entry name" value="GroES-like"/>
    <property type="match status" value="1"/>
</dbReference>
<protein>
    <submittedName>
        <fullName evidence="8">GroES-like protein</fullName>
    </submittedName>
</protein>
<keyword evidence="4" id="KW-0862">Zinc</keyword>
<dbReference type="STRING" id="1448308.A0A2T2NND5"/>